<reference evidence="2 3" key="1">
    <citation type="journal article" date="2019" name="Commun. Biol.">
        <title>The bagworm genome reveals a unique fibroin gene that provides high tensile strength.</title>
        <authorList>
            <person name="Kono N."/>
            <person name="Nakamura H."/>
            <person name="Ohtoshi R."/>
            <person name="Tomita M."/>
            <person name="Numata K."/>
            <person name="Arakawa K."/>
        </authorList>
    </citation>
    <scope>NUCLEOTIDE SEQUENCE [LARGE SCALE GENOMIC DNA]</scope>
</reference>
<organism evidence="2 3">
    <name type="scientific">Eumeta variegata</name>
    <name type="common">Bagworm moth</name>
    <name type="synonym">Eumeta japonica</name>
    <dbReference type="NCBI Taxonomy" id="151549"/>
    <lineage>
        <taxon>Eukaryota</taxon>
        <taxon>Metazoa</taxon>
        <taxon>Ecdysozoa</taxon>
        <taxon>Arthropoda</taxon>
        <taxon>Hexapoda</taxon>
        <taxon>Insecta</taxon>
        <taxon>Pterygota</taxon>
        <taxon>Neoptera</taxon>
        <taxon>Endopterygota</taxon>
        <taxon>Lepidoptera</taxon>
        <taxon>Glossata</taxon>
        <taxon>Ditrysia</taxon>
        <taxon>Tineoidea</taxon>
        <taxon>Psychidae</taxon>
        <taxon>Oiketicinae</taxon>
        <taxon>Eumeta</taxon>
    </lineage>
</organism>
<dbReference type="AlphaFoldDB" id="A0A4C1VP42"/>
<name>A0A4C1VP42_EUMVA</name>
<evidence type="ECO:0000313" key="2">
    <source>
        <dbReference type="EMBL" id="GBP40443.1"/>
    </source>
</evidence>
<feature type="region of interest" description="Disordered" evidence="1">
    <location>
        <begin position="88"/>
        <end position="118"/>
    </location>
</feature>
<accession>A0A4C1VP42</accession>
<comment type="caution">
    <text evidence="2">The sequence shown here is derived from an EMBL/GenBank/DDBJ whole genome shotgun (WGS) entry which is preliminary data.</text>
</comment>
<feature type="compositionally biased region" description="Basic and acidic residues" evidence="1">
    <location>
        <begin position="100"/>
        <end position="109"/>
    </location>
</feature>
<evidence type="ECO:0000256" key="1">
    <source>
        <dbReference type="SAM" id="MobiDB-lite"/>
    </source>
</evidence>
<keyword evidence="3" id="KW-1185">Reference proteome</keyword>
<dbReference type="Proteomes" id="UP000299102">
    <property type="component" value="Unassembled WGS sequence"/>
</dbReference>
<gene>
    <name evidence="2" type="ORF">EVAR_25295_1</name>
</gene>
<dbReference type="OrthoDB" id="7236718at2759"/>
<dbReference type="EMBL" id="BGZK01000381">
    <property type="protein sequence ID" value="GBP40443.1"/>
    <property type="molecule type" value="Genomic_DNA"/>
</dbReference>
<protein>
    <submittedName>
        <fullName evidence="2">Uncharacterized protein</fullName>
    </submittedName>
</protein>
<proteinExistence type="predicted"/>
<evidence type="ECO:0000313" key="3">
    <source>
        <dbReference type="Proteomes" id="UP000299102"/>
    </source>
</evidence>
<sequence>MTPTPGVRVRLLHGSSIALGERREQTRIDYSNYGSVWVKLMAATPEQVPFRTCTRIDSAPAARVSVFSDTSVSLILIMSALYKIKRSSPRIDPCSTPRVTADREERDTEPLPLRTSTN</sequence>